<keyword evidence="6" id="KW-1185">Reference proteome</keyword>
<dbReference type="InterPro" id="IPR019775">
    <property type="entry name" value="WD40_repeat_CS"/>
</dbReference>
<reference evidence="5 6" key="1">
    <citation type="submission" date="2024-01" db="EMBL/GenBank/DDBJ databases">
        <title>Comparative genomics of Cryptococcus and Kwoniella reveals pathogenesis evolution and contrasting modes of karyotype evolution via chromosome fusion or intercentromeric recombination.</title>
        <authorList>
            <person name="Coelho M.A."/>
            <person name="David-Palma M."/>
            <person name="Shea T."/>
            <person name="Bowers K."/>
            <person name="McGinley-Smith S."/>
            <person name="Mohammad A.W."/>
            <person name="Gnirke A."/>
            <person name="Yurkov A.M."/>
            <person name="Nowrousian M."/>
            <person name="Sun S."/>
            <person name="Cuomo C.A."/>
            <person name="Heitman J."/>
        </authorList>
    </citation>
    <scope>NUCLEOTIDE SEQUENCE [LARGE SCALE GENOMIC DNA]</scope>
    <source>
        <strain evidence="5 6">CBS 6074</strain>
    </source>
</reference>
<dbReference type="RefSeq" id="XP_066072659.1">
    <property type="nucleotide sequence ID" value="XM_066216562.1"/>
</dbReference>
<dbReference type="InterPro" id="IPR036322">
    <property type="entry name" value="WD40_repeat_dom_sf"/>
</dbReference>
<dbReference type="InterPro" id="IPR020472">
    <property type="entry name" value="WD40_PAC1"/>
</dbReference>
<dbReference type="PROSITE" id="PS50082">
    <property type="entry name" value="WD_REPEATS_2"/>
    <property type="match status" value="2"/>
</dbReference>
<evidence type="ECO:0008006" key="7">
    <source>
        <dbReference type="Google" id="ProtNLM"/>
    </source>
</evidence>
<dbReference type="PANTHER" id="PTHR19848:SF8">
    <property type="entry name" value="F-BOX AND WD REPEAT DOMAIN CONTAINING 7"/>
    <property type="match status" value="1"/>
</dbReference>
<accession>A0AAX4JLQ0</accession>
<feature type="compositionally biased region" description="Acidic residues" evidence="4">
    <location>
        <begin position="382"/>
        <end position="409"/>
    </location>
</feature>
<dbReference type="GeneID" id="91091435"/>
<name>A0AAX4JLQ0_9TREE</name>
<evidence type="ECO:0000313" key="6">
    <source>
        <dbReference type="Proteomes" id="UP001355207"/>
    </source>
</evidence>
<feature type="repeat" description="WD" evidence="3">
    <location>
        <begin position="75"/>
        <end position="123"/>
    </location>
</feature>
<keyword evidence="1 3" id="KW-0853">WD repeat</keyword>
<dbReference type="Pfam" id="PF00400">
    <property type="entry name" value="WD40"/>
    <property type="match status" value="2"/>
</dbReference>
<dbReference type="PROSITE" id="PS50294">
    <property type="entry name" value="WD_REPEATS_REGION"/>
    <property type="match status" value="1"/>
</dbReference>
<protein>
    <recommendedName>
        <fullName evidence="7">Cytoplasmic protein</fullName>
    </recommendedName>
</protein>
<gene>
    <name evidence="5" type="ORF">L201_000763</name>
</gene>
<evidence type="ECO:0000256" key="2">
    <source>
        <dbReference type="ARBA" id="ARBA00022737"/>
    </source>
</evidence>
<dbReference type="Gene3D" id="2.130.10.10">
    <property type="entry name" value="YVTN repeat-like/Quinoprotein amine dehydrogenase"/>
    <property type="match status" value="2"/>
</dbReference>
<evidence type="ECO:0000256" key="1">
    <source>
        <dbReference type="ARBA" id="ARBA00022574"/>
    </source>
</evidence>
<dbReference type="AlphaFoldDB" id="A0AAX4JLQ0"/>
<feature type="repeat" description="WD" evidence="3">
    <location>
        <begin position="124"/>
        <end position="166"/>
    </location>
</feature>
<dbReference type="PROSITE" id="PS00678">
    <property type="entry name" value="WD_REPEATS_1"/>
    <property type="match status" value="2"/>
</dbReference>
<sequence>MQSSDPGHLFQTDSQLNQSVNREKKLKAAERIGEPINVSSKILDLSIRGQDGWTGESGFLCRRLDLRTGKTIRLYKGHQGPVTSIALHEIRNEDGTKWLALFTGSWDKTIKIWNADSGELIHTLESHVDFIKSLLVLPLSPPILLSTSSDRTIKLWDLSSLTSSSASSSSFQPRCIQTMKEHTRPVECSIYKLEIDINGKPTGGITIYTGASLGTIKKWGIIDSKKLVFQEDLLGHHTSVNQLALTDEGLWSVSSDKTAIFHPFTSSPSSSKPKIIHPSYVRSILPIPEDFPISQTLLLTGSEDEDIRVYNVESVLEVGSASPKVKGLIQGHCGDVNVLKAWYRDQPDERDKNGWYVVSGGLDCTLRRWSVKDLLNPPVLDYEPEEEKEEVGLTEEEERELAELMSDED</sequence>
<dbReference type="SUPFAM" id="SSF50978">
    <property type="entry name" value="WD40 repeat-like"/>
    <property type="match status" value="1"/>
</dbReference>
<evidence type="ECO:0000256" key="3">
    <source>
        <dbReference type="PROSITE-ProRule" id="PRU00221"/>
    </source>
</evidence>
<dbReference type="PANTHER" id="PTHR19848">
    <property type="entry name" value="WD40 REPEAT PROTEIN"/>
    <property type="match status" value="1"/>
</dbReference>
<dbReference type="InterPro" id="IPR001680">
    <property type="entry name" value="WD40_rpt"/>
</dbReference>
<dbReference type="SMART" id="SM00320">
    <property type="entry name" value="WD40"/>
    <property type="match status" value="6"/>
</dbReference>
<keyword evidence="2" id="KW-0677">Repeat</keyword>
<dbReference type="Proteomes" id="UP001355207">
    <property type="component" value="Chromosome 1"/>
</dbReference>
<dbReference type="EMBL" id="CP144098">
    <property type="protein sequence ID" value="WWC85896.1"/>
    <property type="molecule type" value="Genomic_DNA"/>
</dbReference>
<evidence type="ECO:0000256" key="4">
    <source>
        <dbReference type="SAM" id="MobiDB-lite"/>
    </source>
</evidence>
<dbReference type="InterPro" id="IPR015943">
    <property type="entry name" value="WD40/YVTN_repeat-like_dom_sf"/>
</dbReference>
<proteinExistence type="predicted"/>
<dbReference type="PRINTS" id="PR00320">
    <property type="entry name" value="GPROTEINBRPT"/>
</dbReference>
<evidence type="ECO:0000313" key="5">
    <source>
        <dbReference type="EMBL" id="WWC85896.1"/>
    </source>
</evidence>
<organism evidence="5 6">
    <name type="scientific">Kwoniella dendrophila CBS 6074</name>
    <dbReference type="NCBI Taxonomy" id="1295534"/>
    <lineage>
        <taxon>Eukaryota</taxon>
        <taxon>Fungi</taxon>
        <taxon>Dikarya</taxon>
        <taxon>Basidiomycota</taxon>
        <taxon>Agaricomycotina</taxon>
        <taxon>Tremellomycetes</taxon>
        <taxon>Tremellales</taxon>
        <taxon>Cryptococcaceae</taxon>
        <taxon>Kwoniella</taxon>
    </lineage>
</organism>
<feature type="region of interest" description="Disordered" evidence="4">
    <location>
        <begin position="380"/>
        <end position="409"/>
    </location>
</feature>